<dbReference type="InterPro" id="IPR036388">
    <property type="entry name" value="WH-like_DNA-bd_sf"/>
</dbReference>
<proteinExistence type="inferred from homology"/>
<dbReference type="InterPro" id="IPR000847">
    <property type="entry name" value="LysR_HTH_N"/>
</dbReference>
<dbReference type="RefSeq" id="WP_271433487.1">
    <property type="nucleotide sequence ID" value="NZ_JAQIOY010000007.1"/>
</dbReference>
<organism evidence="6 7">
    <name type="scientific">Thalassococcus lentus</name>
    <dbReference type="NCBI Taxonomy" id="1210524"/>
    <lineage>
        <taxon>Bacteria</taxon>
        <taxon>Pseudomonadati</taxon>
        <taxon>Pseudomonadota</taxon>
        <taxon>Alphaproteobacteria</taxon>
        <taxon>Rhodobacterales</taxon>
        <taxon>Roseobacteraceae</taxon>
        <taxon>Thalassococcus</taxon>
    </lineage>
</organism>
<dbReference type="PROSITE" id="PS50931">
    <property type="entry name" value="HTH_LYSR"/>
    <property type="match status" value="1"/>
</dbReference>
<evidence type="ECO:0000313" key="7">
    <source>
        <dbReference type="Proteomes" id="UP001210720"/>
    </source>
</evidence>
<evidence type="ECO:0000259" key="5">
    <source>
        <dbReference type="PROSITE" id="PS50931"/>
    </source>
</evidence>
<dbReference type="Gene3D" id="3.40.190.10">
    <property type="entry name" value="Periplasmic binding protein-like II"/>
    <property type="match status" value="2"/>
</dbReference>
<keyword evidence="2" id="KW-0805">Transcription regulation</keyword>
<dbReference type="SUPFAM" id="SSF53850">
    <property type="entry name" value="Periplasmic binding protein-like II"/>
    <property type="match status" value="1"/>
</dbReference>
<keyword evidence="3" id="KW-0238">DNA-binding</keyword>
<dbReference type="Pfam" id="PF00126">
    <property type="entry name" value="HTH_1"/>
    <property type="match status" value="1"/>
</dbReference>
<dbReference type="InterPro" id="IPR036390">
    <property type="entry name" value="WH_DNA-bd_sf"/>
</dbReference>
<evidence type="ECO:0000313" key="6">
    <source>
        <dbReference type="EMBL" id="MDA7426132.1"/>
    </source>
</evidence>
<dbReference type="InterPro" id="IPR058163">
    <property type="entry name" value="LysR-type_TF_proteobact-type"/>
</dbReference>
<accession>A0ABT4XW70</accession>
<keyword evidence="4" id="KW-0804">Transcription</keyword>
<comment type="caution">
    <text evidence="6">The sequence shown here is derived from an EMBL/GenBank/DDBJ whole genome shotgun (WGS) entry which is preliminary data.</text>
</comment>
<keyword evidence="7" id="KW-1185">Reference proteome</keyword>
<name>A0ABT4XW70_9RHOB</name>
<comment type="similarity">
    <text evidence="1">Belongs to the LysR transcriptional regulatory family.</text>
</comment>
<reference evidence="6 7" key="1">
    <citation type="submission" date="2023-01" db="EMBL/GenBank/DDBJ databases">
        <title>Thalassococcus onchidii sp. nov., isolated from a marine invertebrate from the South China Sea.</title>
        <authorList>
            <person name="Xu S."/>
            <person name="Liu Z."/>
            <person name="Xu Y."/>
        </authorList>
    </citation>
    <scope>NUCLEOTIDE SEQUENCE [LARGE SCALE GENOMIC DNA]</scope>
    <source>
        <strain evidence="6 7">KCTC 32084</strain>
    </source>
</reference>
<dbReference type="PANTHER" id="PTHR30537">
    <property type="entry name" value="HTH-TYPE TRANSCRIPTIONAL REGULATOR"/>
    <property type="match status" value="1"/>
</dbReference>
<gene>
    <name evidence="6" type="ORF">PFY00_15460</name>
</gene>
<dbReference type="Pfam" id="PF03466">
    <property type="entry name" value="LysR_substrate"/>
    <property type="match status" value="1"/>
</dbReference>
<dbReference type="PANTHER" id="PTHR30537:SF26">
    <property type="entry name" value="GLYCINE CLEAVAGE SYSTEM TRANSCRIPTIONAL ACTIVATOR"/>
    <property type="match status" value="1"/>
</dbReference>
<dbReference type="Proteomes" id="UP001210720">
    <property type="component" value="Unassembled WGS sequence"/>
</dbReference>
<dbReference type="EMBL" id="JAQIOY010000007">
    <property type="protein sequence ID" value="MDA7426132.1"/>
    <property type="molecule type" value="Genomic_DNA"/>
</dbReference>
<dbReference type="InterPro" id="IPR005119">
    <property type="entry name" value="LysR_subst-bd"/>
</dbReference>
<evidence type="ECO:0000256" key="4">
    <source>
        <dbReference type="ARBA" id="ARBA00023163"/>
    </source>
</evidence>
<evidence type="ECO:0000256" key="3">
    <source>
        <dbReference type="ARBA" id="ARBA00023125"/>
    </source>
</evidence>
<feature type="domain" description="HTH lysR-type" evidence="5">
    <location>
        <begin position="7"/>
        <end position="64"/>
    </location>
</feature>
<sequence>MDWSALPPLSALRAFGAYVDTGSVSAAGAALNVSHAAVSQQLRALEAHMGVSLLDRAGRQMRLTAEGDALAKALIDGFGAIQQSVEALTGANARRALQISVTPSFASGWLMPRLARFRERHPEVNLMIDPSAAIRPLEPGGIDLALRYGTGTWPGLEAELFLPSSIAVVAAPALLNNADITTPKDLARFHWLQELGTTEASKWLEQQGAKPGEAGYTELPGNLMLEAARQGQGIAITAAVFVQQDIEAGRLKLLYEDARKGGYYLVTRPGVHRPPLRDFLRWLRSEVRKS</sequence>
<dbReference type="Gene3D" id="1.10.10.10">
    <property type="entry name" value="Winged helix-like DNA-binding domain superfamily/Winged helix DNA-binding domain"/>
    <property type="match status" value="1"/>
</dbReference>
<evidence type="ECO:0000256" key="2">
    <source>
        <dbReference type="ARBA" id="ARBA00023015"/>
    </source>
</evidence>
<protein>
    <submittedName>
        <fullName evidence="6">LysR family transcriptional regulator</fullName>
    </submittedName>
</protein>
<dbReference type="SUPFAM" id="SSF46785">
    <property type="entry name" value="Winged helix' DNA-binding domain"/>
    <property type="match status" value="1"/>
</dbReference>
<evidence type="ECO:0000256" key="1">
    <source>
        <dbReference type="ARBA" id="ARBA00009437"/>
    </source>
</evidence>